<sequence>MSIHLKKITIMVLLLGIWATSIFSQNTASTSGDWDKCQTWGYPVTLFQNNTDTKTVNTGIVVTSNVGWSTQALVLNGTGAVTFSGTGNYVRFNGDNGDDKTCRTNAVQNPGVCSNSNGWSLGGWNWGTCELWTSADGTSTVTATQSLSNVVTTGNVLRFSVCVNNSISPPSGSKSYLRVKYNGVIYATLDSRGGGGTTVTVTPQNGASGSTYSFGWTNWVDISFNLPTIPNSGVLSLEGQGTGSIGDDLQIRNIELTGYLP</sequence>
<gene>
    <name evidence="2" type="ORF">HNP38_002904</name>
</gene>
<organism evidence="2 3">
    <name type="scientific">Chryseobacterium defluvii</name>
    <dbReference type="NCBI Taxonomy" id="160396"/>
    <lineage>
        <taxon>Bacteria</taxon>
        <taxon>Pseudomonadati</taxon>
        <taxon>Bacteroidota</taxon>
        <taxon>Flavobacteriia</taxon>
        <taxon>Flavobacteriales</taxon>
        <taxon>Weeksellaceae</taxon>
        <taxon>Chryseobacterium group</taxon>
        <taxon>Chryseobacterium</taxon>
    </lineage>
</organism>
<dbReference type="RefSeq" id="WP_184190651.1">
    <property type="nucleotide sequence ID" value="NZ_JACHLE010000004.1"/>
</dbReference>
<evidence type="ECO:0000313" key="3">
    <source>
        <dbReference type="Proteomes" id="UP000592180"/>
    </source>
</evidence>
<proteinExistence type="predicted"/>
<evidence type="ECO:0000256" key="1">
    <source>
        <dbReference type="SAM" id="SignalP"/>
    </source>
</evidence>
<feature type="signal peptide" evidence="1">
    <location>
        <begin position="1"/>
        <end position="24"/>
    </location>
</feature>
<dbReference type="AlphaFoldDB" id="A0A840KHU9"/>
<feature type="chain" id="PRO_5032978848" evidence="1">
    <location>
        <begin position="25"/>
        <end position="261"/>
    </location>
</feature>
<keyword evidence="3" id="KW-1185">Reference proteome</keyword>
<evidence type="ECO:0000313" key="2">
    <source>
        <dbReference type="EMBL" id="MBB4807598.1"/>
    </source>
</evidence>
<comment type="caution">
    <text evidence="2">The sequence shown here is derived from an EMBL/GenBank/DDBJ whole genome shotgun (WGS) entry which is preliminary data.</text>
</comment>
<dbReference type="Proteomes" id="UP000592180">
    <property type="component" value="Unassembled WGS sequence"/>
</dbReference>
<protein>
    <submittedName>
        <fullName evidence="2">Uncharacterized protein</fullName>
    </submittedName>
</protein>
<dbReference type="EMBL" id="JACHLE010000004">
    <property type="protein sequence ID" value="MBB4807598.1"/>
    <property type="molecule type" value="Genomic_DNA"/>
</dbReference>
<reference evidence="2 3" key="1">
    <citation type="submission" date="2020-08" db="EMBL/GenBank/DDBJ databases">
        <title>Functional genomics of gut bacteria from endangered species of beetles.</title>
        <authorList>
            <person name="Carlos-Shanley C."/>
        </authorList>
    </citation>
    <scope>NUCLEOTIDE SEQUENCE [LARGE SCALE GENOMIC DNA]</scope>
    <source>
        <strain evidence="2 3">S00151</strain>
    </source>
</reference>
<name>A0A840KHU9_9FLAO</name>
<keyword evidence="1" id="KW-0732">Signal</keyword>
<accession>A0A840KHU9</accession>